<name>A0AC58K411_CASCN</name>
<keyword evidence="2" id="KW-0472">Membrane</keyword>
<evidence type="ECO:0000313" key="2">
    <source>
        <dbReference type="RefSeq" id="XP_073899622.1"/>
    </source>
</evidence>
<organism evidence="1 2">
    <name type="scientific">Castor canadensis</name>
    <name type="common">American beaver</name>
    <dbReference type="NCBI Taxonomy" id="51338"/>
    <lineage>
        <taxon>Eukaryota</taxon>
        <taxon>Metazoa</taxon>
        <taxon>Chordata</taxon>
        <taxon>Craniata</taxon>
        <taxon>Vertebrata</taxon>
        <taxon>Euteleostomi</taxon>
        <taxon>Mammalia</taxon>
        <taxon>Eutheria</taxon>
        <taxon>Euarchontoglires</taxon>
        <taxon>Glires</taxon>
        <taxon>Rodentia</taxon>
        <taxon>Castorimorpha</taxon>
        <taxon>Castoridae</taxon>
        <taxon>Castor</taxon>
    </lineage>
</organism>
<sequence length="133" mass="13699">MGLPAQTPPRPPGFPTTAQTPPSPERGAVLTPASGGRRGVGPLAAIGCVAKEGRRDGSRTRQSQQPRAHSTAPTARALWSRAAPLRPAFPGTALPASIAETGAPPHCNRGSPRQVVARPDPQGYLSFLQGLAT</sequence>
<keyword evidence="1" id="KW-1185">Reference proteome</keyword>
<proteinExistence type="predicted"/>
<accession>A0AC58K411</accession>
<gene>
    <name evidence="2" type="primary">Sertm1</name>
</gene>
<reference evidence="2" key="1">
    <citation type="submission" date="2025-08" db="UniProtKB">
        <authorList>
            <consortium name="RefSeq"/>
        </authorList>
    </citation>
    <scope>IDENTIFICATION</scope>
</reference>
<dbReference type="Proteomes" id="UP001732720">
    <property type="component" value="Chromosome 10"/>
</dbReference>
<evidence type="ECO:0000313" key="1">
    <source>
        <dbReference type="Proteomes" id="UP001732720"/>
    </source>
</evidence>
<dbReference type="RefSeq" id="XP_073899622.1">
    <property type="nucleotide sequence ID" value="XM_074043521.1"/>
</dbReference>
<protein>
    <submittedName>
        <fullName evidence="2">Serine-rich and transmembrane domain-containing protein 1 isoform X1</fullName>
    </submittedName>
</protein>
<keyword evidence="2" id="KW-0812">Transmembrane</keyword>